<sequence length="967" mass="106816">MQTIRPSLALAEGQLALRCLLRNTIAARPYTSSFHDQTLQENKCRQGSVALTPAALLAGAVLGALLEENRKKPRSCSCDSEWWRDPAQCSDASTLWQRAWNVDWDGRAPPTSLPSANPVKTTGQIRHLLFVRHGQYNLDDDEHGLTDLGREQSAKLAQRLLADRLGVKKDRYGEVQIQYRGIWVSNVTRAQQTAEILASYLPDVPLNEPDPLLAEGKPTVPHPTSQAPARTSDYWVDSARMEAGFRKYVHRDVDHKRLAEKQAKREKKLKKELGEGYVPPESMPEKEAEKETEKAEQPQHVYEIYVCHMNLIRYFVMRALQLPPEAWLRLRGDNTGITERLRSDLGSAVRWGLSFVPGQSPAKEGLLRAAGLTCSCLSRQQSALKRIPVACPSCGSLNVPQGSAWHTGDLVPCQECSQPFLPLSSFQVREDLAVLKTAVQLLRDQQERIQYLECLTGKGRGESPSLPAKSSPRPTQEASARRSPEAEHGTALGPARGPMASPHVAPQIMSPREVGHGPLTDSTDSPDASPGHPFLSPCSPSRRLERAADLQEPKLELRAAGSSPLMPKVPACRSNPGGGAAASPKKSQAGDKQPLLMPLLDTQDLLTNSSSSSAPCFHGSKLSRWQMDTEQKTREALQRMRHENFAGGKGRPRKEREEGEIASASESEGSRLTTWDVRPGALVSGQPAPLWAPKAVPAADDKHYLVTYQHHFFSDPSHSIYASSATSYPGPAAMAEEPEPAGPLAEDDHAPAEPRKDLKIILCGDSAVGKSKMVERFLLDDYNPRTLSTFALTLFRHHHTAEDGRRWTIDFWDTAGQEQFDKLHASYYFQANACILAFDVTRKITYKNLETWYKEIRNYCPDIPVVCVANKIDVEPSMAKKRFNFPVTHQLPFYFVSSADGTNVVRVFKEAISLAIKNKENPPDEVMAEIYALLAEDDRPTRAEESETAGYDDAGDPSPVSEGGAPA</sequence>
<feature type="compositionally biased region" description="Low complexity" evidence="5">
    <location>
        <begin position="661"/>
        <end position="671"/>
    </location>
</feature>
<dbReference type="NCBIfam" id="TIGR00231">
    <property type="entry name" value="small_GTP"/>
    <property type="match status" value="1"/>
</dbReference>
<dbReference type="GO" id="GO:0005525">
    <property type="term" value="F:GTP binding"/>
    <property type="evidence" value="ECO:0007669"/>
    <property type="project" value="InterPro"/>
</dbReference>
<dbReference type="Gene3D" id="3.40.50.300">
    <property type="entry name" value="P-loop containing nucleotide triphosphate hydrolases"/>
    <property type="match status" value="1"/>
</dbReference>
<accession>A0A812K925</accession>
<feature type="compositionally biased region" description="Basic and acidic residues" evidence="5">
    <location>
        <begin position="479"/>
        <end position="488"/>
    </location>
</feature>
<evidence type="ECO:0000313" key="7">
    <source>
        <dbReference type="Proteomes" id="UP000649617"/>
    </source>
</evidence>
<feature type="region of interest" description="Disordered" evidence="5">
    <location>
        <begin position="642"/>
        <end position="671"/>
    </location>
</feature>
<dbReference type="InterPro" id="IPR027417">
    <property type="entry name" value="P-loop_NTPase"/>
</dbReference>
<dbReference type="OrthoDB" id="48625at2759"/>
<evidence type="ECO:0000256" key="5">
    <source>
        <dbReference type="SAM" id="MobiDB-lite"/>
    </source>
</evidence>
<feature type="compositionally biased region" description="Basic and acidic residues" evidence="5">
    <location>
        <begin position="283"/>
        <end position="295"/>
    </location>
</feature>
<dbReference type="Pfam" id="PF00300">
    <property type="entry name" value="His_Phos_1"/>
    <property type="match status" value="1"/>
</dbReference>
<dbReference type="InterPro" id="IPR001806">
    <property type="entry name" value="Small_GTPase"/>
</dbReference>
<organism evidence="6 7">
    <name type="scientific">Symbiodinium pilosum</name>
    <name type="common">Dinoflagellate</name>
    <dbReference type="NCBI Taxonomy" id="2952"/>
    <lineage>
        <taxon>Eukaryota</taxon>
        <taxon>Sar</taxon>
        <taxon>Alveolata</taxon>
        <taxon>Dinophyceae</taxon>
        <taxon>Suessiales</taxon>
        <taxon>Symbiodiniaceae</taxon>
        <taxon>Symbiodinium</taxon>
    </lineage>
</organism>
<comment type="caution">
    <text evidence="6">The sequence shown here is derived from an EMBL/GenBank/DDBJ whole genome shotgun (WGS) entry which is preliminary data.</text>
</comment>
<dbReference type="PANTHER" id="PTHR20935:SF0">
    <property type="entry name" value="SERINE_THREONINE-PROTEIN PHOSPHATASE PGAM5, MITOCHONDRIAL"/>
    <property type="match status" value="1"/>
</dbReference>
<feature type="region of interest" description="Disordered" evidence="5">
    <location>
        <begin position="937"/>
        <end position="967"/>
    </location>
</feature>
<dbReference type="GO" id="GO:0004722">
    <property type="term" value="F:protein serine/threonine phosphatase activity"/>
    <property type="evidence" value="ECO:0007669"/>
    <property type="project" value="TreeGrafter"/>
</dbReference>
<comment type="similarity">
    <text evidence="1">Belongs to the phosphoglycerate mutase family. BPG-dependent PGAM subfamily.</text>
</comment>
<feature type="compositionally biased region" description="Basic and acidic residues" evidence="5">
    <location>
        <begin position="260"/>
        <end position="274"/>
    </location>
</feature>
<dbReference type="SMART" id="SM00173">
    <property type="entry name" value="RAS"/>
    <property type="match status" value="1"/>
</dbReference>
<feature type="region of interest" description="Disordered" evidence="5">
    <location>
        <begin position="559"/>
        <end position="593"/>
    </location>
</feature>
<dbReference type="FunFam" id="3.40.50.300:FF:001447">
    <property type="entry name" value="Ras-related protein Rab-1B"/>
    <property type="match status" value="1"/>
</dbReference>
<keyword evidence="2" id="KW-0378">Hydrolase</keyword>
<dbReference type="PANTHER" id="PTHR20935">
    <property type="entry name" value="PHOSPHOGLYCERATE MUTASE-RELATED"/>
    <property type="match status" value="1"/>
</dbReference>
<dbReference type="GO" id="GO:0003924">
    <property type="term" value="F:GTPase activity"/>
    <property type="evidence" value="ECO:0007669"/>
    <property type="project" value="InterPro"/>
</dbReference>
<evidence type="ECO:0000256" key="4">
    <source>
        <dbReference type="ARBA" id="ARBA00040722"/>
    </source>
</evidence>
<dbReference type="InterPro" id="IPR005225">
    <property type="entry name" value="Small_GTP-bd"/>
</dbReference>
<dbReference type="Proteomes" id="UP000649617">
    <property type="component" value="Unassembled WGS sequence"/>
</dbReference>
<dbReference type="InterPro" id="IPR051021">
    <property type="entry name" value="Mito_Ser/Thr_phosphatase"/>
</dbReference>
<name>A0A812K925_SYMPI</name>
<reference evidence="6" key="1">
    <citation type="submission" date="2021-02" db="EMBL/GenBank/DDBJ databases">
        <authorList>
            <person name="Dougan E. K."/>
            <person name="Rhodes N."/>
            <person name="Thang M."/>
            <person name="Chan C."/>
        </authorList>
    </citation>
    <scope>NUCLEOTIDE SEQUENCE</scope>
</reference>
<dbReference type="GO" id="GO:0090141">
    <property type="term" value="P:positive regulation of mitochondrial fission"/>
    <property type="evidence" value="ECO:0007669"/>
    <property type="project" value="TreeGrafter"/>
</dbReference>
<feature type="region of interest" description="Disordered" evidence="5">
    <location>
        <begin position="260"/>
        <end position="295"/>
    </location>
</feature>
<dbReference type="PRINTS" id="PR00449">
    <property type="entry name" value="RASTRNSFRMNG"/>
</dbReference>
<protein>
    <recommendedName>
        <fullName evidence="3">Serine/threonine-protein phosphatase PGAM5, mitochondrial</fullName>
    </recommendedName>
    <alternativeName>
        <fullName evidence="4">Serine/threonine-protein phosphatase Pgam5, mitochondrial</fullName>
    </alternativeName>
</protein>
<dbReference type="PROSITE" id="PS51419">
    <property type="entry name" value="RAB"/>
    <property type="match status" value="1"/>
</dbReference>
<dbReference type="SUPFAM" id="SSF53254">
    <property type="entry name" value="Phosphoglycerate mutase-like"/>
    <property type="match status" value="1"/>
</dbReference>
<dbReference type="EMBL" id="CAJNIZ010003470">
    <property type="protein sequence ID" value="CAE7222806.1"/>
    <property type="molecule type" value="Genomic_DNA"/>
</dbReference>
<feature type="region of interest" description="Disordered" evidence="5">
    <location>
        <begin position="730"/>
        <end position="750"/>
    </location>
</feature>
<dbReference type="Pfam" id="PF00071">
    <property type="entry name" value="Ras"/>
    <property type="match status" value="1"/>
</dbReference>
<dbReference type="InterPro" id="IPR029033">
    <property type="entry name" value="His_PPase_superfam"/>
</dbReference>
<dbReference type="SMART" id="SM00176">
    <property type="entry name" value="RAN"/>
    <property type="match status" value="1"/>
</dbReference>
<dbReference type="Gene3D" id="3.40.50.1240">
    <property type="entry name" value="Phosphoglycerate mutase-like"/>
    <property type="match status" value="1"/>
</dbReference>
<evidence type="ECO:0000313" key="6">
    <source>
        <dbReference type="EMBL" id="CAE7222806.1"/>
    </source>
</evidence>
<evidence type="ECO:0000256" key="2">
    <source>
        <dbReference type="ARBA" id="ARBA00022801"/>
    </source>
</evidence>
<dbReference type="InterPro" id="IPR013078">
    <property type="entry name" value="His_Pase_superF_clade-1"/>
</dbReference>
<proteinExistence type="inferred from homology"/>
<dbReference type="GO" id="GO:0005739">
    <property type="term" value="C:mitochondrion"/>
    <property type="evidence" value="ECO:0007669"/>
    <property type="project" value="TreeGrafter"/>
</dbReference>
<dbReference type="CDD" id="cd07067">
    <property type="entry name" value="HP_PGM_like"/>
    <property type="match status" value="1"/>
</dbReference>
<evidence type="ECO:0000256" key="3">
    <source>
        <dbReference type="ARBA" id="ARBA00039765"/>
    </source>
</evidence>
<evidence type="ECO:0000256" key="1">
    <source>
        <dbReference type="ARBA" id="ARBA00006717"/>
    </source>
</evidence>
<dbReference type="SMART" id="SM00174">
    <property type="entry name" value="RHO"/>
    <property type="match status" value="1"/>
</dbReference>
<keyword evidence="7" id="KW-1185">Reference proteome</keyword>
<dbReference type="AlphaFoldDB" id="A0A812K925"/>
<dbReference type="SMART" id="SM00175">
    <property type="entry name" value="RAB"/>
    <property type="match status" value="1"/>
</dbReference>
<gene>
    <name evidence="6" type="primary">Rabl2</name>
    <name evidence="6" type="ORF">SPIL2461_LOCUS3011</name>
</gene>
<dbReference type="SUPFAM" id="SSF52540">
    <property type="entry name" value="P-loop containing nucleoside triphosphate hydrolases"/>
    <property type="match status" value="1"/>
</dbReference>
<feature type="region of interest" description="Disordered" evidence="5">
    <location>
        <begin position="460"/>
        <end position="545"/>
    </location>
</feature>
<dbReference type="SMART" id="SM00855">
    <property type="entry name" value="PGAM"/>
    <property type="match status" value="1"/>
</dbReference>